<gene>
    <name evidence="1" type="ORF">S03H2_68569</name>
</gene>
<organism evidence="1">
    <name type="scientific">marine sediment metagenome</name>
    <dbReference type="NCBI Taxonomy" id="412755"/>
    <lineage>
        <taxon>unclassified sequences</taxon>
        <taxon>metagenomes</taxon>
        <taxon>ecological metagenomes</taxon>
    </lineage>
</organism>
<evidence type="ECO:0000313" key="1">
    <source>
        <dbReference type="EMBL" id="GAH84651.1"/>
    </source>
</evidence>
<sequence>AYPDSASLGSVGDRVKFGAILHNVLIGHRDGLRA</sequence>
<reference evidence="1" key="1">
    <citation type="journal article" date="2014" name="Front. Microbiol.">
        <title>High frequency of phylogenetically diverse reductive dehalogenase-homologous genes in deep subseafloor sedimentary metagenomes.</title>
        <authorList>
            <person name="Kawai M."/>
            <person name="Futagami T."/>
            <person name="Toyoda A."/>
            <person name="Takaki Y."/>
            <person name="Nishi S."/>
            <person name="Hori S."/>
            <person name="Arai W."/>
            <person name="Tsubouchi T."/>
            <person name="Morono Y."/>
            <person name="Uchiyama I."/>
            <person name="Ito T."/>
            <person name="Fujiyama A."/>
            <person name="Inagaki F."/>
            <person name="Takami H."/>
        </authorList>
    </citation>
    <scope>NUCLEOTIDE SEQUENCE</scope>
    <source>
        <strain evidence="1">Expedition CK06-06</strain>
    </source>
</reference>
<protein>
    <submittedName>
        <fullName evidence="1">Uncharacterized protein</fullName>
    </submittedName>
</protein>
<name>X1IQD0_9ZZZZ</name>
<comment type="caution">
    <text evidence="1">The sequence shown here is derived from an EMBL/GenBank/DDBJ whole genome shotgun (WGS) entry which is preliminary data.</text>
</comment>
<dbReference type="EMBL" id="BARU01045107">
    <property type="protein sequence ID" value="GAH84651.1"/>
    <property type="molecule type" value="Genomic_DNA"/>
</dbReference>
<dbReference type="AlphaFoldDB" id="X1IQD0"/>
<proteinExistence type="predicted"/>
<feature type="non-terminal residue" evidence="1">
    <location>
        <position position="1"/>
    </location>
</feature>
<accession>X1IQD0</accession>